<gene>
    <name evidence="1" type="ORF">OWV82_007070</name>
</gene>
<protein>
    <submittedName>
        <fullName evidence="1">Uncharacterized protein</fullName>
    </submittedName>
</protein>
<evidence type="ECO:0000313" key="2">
    <source>
        <dbReference type="Proteomes" id="UP001164539"/>
    </source>
</evidence>
<evidence type="ECO:0000313" key="1">
    <source>
        <dbReference type="EMBL" id="KAJ4723736.1"/>
    </source>
</evidence>
<name>A0ACC1YJX9_MELAZ</name>
<keyword evidence="2" id="KW-1185">Reference proteome</keyword>
<dbReference type="EMBL" id="CM051396">
    <property type="protein sequence ID" value="KAJ4723736.1"/>
    <property type="molecule type" value="Genomic_DNA"/>
</dbReference>
<organism evidence="1 2">
    <name type="scientific">Melia azedarach</name>
    <name type="common">Chinaberry tree</name>
    <dbReference type="NCBI Taxonomy" id="155640"/>
    <lineage>
        <taxon>Eukaryota</taxon>
        <taxon>Viridiplantae</taxon>
        <taxon>Streptophyta</taxon>
        <taxon>Embryophyta</taxon>
        <taxon>Tracheophyta</taxon>
        <taxon>Spermatophyta</taxon>
        <taxon>Magnoliopsida</taxon>
        <taxon>eudicotyledons</taxon>
        <taxon>Gunneridae</taxon>
        <taxon>Pentapetalae</taxon>
        <taxon>rosids</taxon>
        <taxon>malvids</taxon>
        <taxon>Sapindales</taxon>
        <taxon>Meliaceae</taxon>
        <taxon>Melia</taxon>
    </lineage>
</organism>
<reference evidence="1 2" key="1">
    <citation type="journal article" date="2023" name="Science">
        <title>Complex scaffold remodeling in plant triterpene biosynthesis.</title>
        <authorList>
            <person name="De La Pena R."/>
            <person name="Hodgson H."/>
            <person name="Liu J.C."/>
            <person name="Stephenson M.J."/>
            <person name="Martin A.C."/>
            <person name="Owen C."/>
            <person name="Harkess A."/>
            <person name="Leebens-Mack J."/>
            <person name="Jimenez L.E."/>
            <person name="Osbourn A."/>
            <person name="Sattely E.S."/>
        </authorList>
    </citation>
    <scope>NUCLEOTIDE SEQUENCE [LARGE SCALE GENOMIC DNA]</scope>
    <source>
        <strain evidence="2">cv. JPN11</strain>
        <tissue evidence="1">Leaf</tissue>
    </source>
</reference>
<proteinExistence type="predicted"/>
<dbReference type="Proteomes" id="UP001164539">
    <property type="component" value="Chromosome 3"/>
</dbReference>
<comment type="caution">
    <text evidence="1">The sequence shown here is derived from an EMBL/GenBank/DDBJ whole genome shotgun (WGS) entry which is preliminary data.</text>
</comment>
<accession>A0ACC1YJX9</accession>
<sequence length="144" mass="16536">MNGAAATEEMTRRKSKEIVAAADALLTPVQDSIYFTLYRAYFNCAYECYDGRRNPEETNSCVDNCFGTFLRGTRHFETETVNFLVRSMTSLKDCKYKFESAKQQRSETEAINDFESCVNLSAEDSIRTLPFFAGRLENHFSIRD</sequence>